<evidence type="ECO:0000259" key="2">
    <source>
        <dbReference type="Pfam" id="PF03067"/>
    </source>
</evidence>
<dbReference type="AlphaFoldDB" id="A0A9P0DZQ3"/>
<accession>A0A9P0DZQ3</accession>
<keyword evidence="1" id="KW-0732">Signal</keyword>
<dbReference type="OrthoDB" id="64893at2759"/>
<feature type="domain" description="Chitin-binding type-4" evidence="2">
    <location>
        <begin position="20"/>
        <end position="204"/>
    </location>
</feature>
<evidence type="ECO:0000313" key="4">
    <source>
        <dbReference type="Proteomes" id="UP001153712"/>
    </source>
</evidence>
<gene>
    <name evidence="3" type="ORF">PHYEVI_LOCUS10182</name>
</gene>
<name>A0A9P0DZQ3_PHYSR</name>
<protein>
    <recommendedName>
        <fullName evidence="2">Chitin-binding type-4 domain-containing protein</fullName>
    </recommendedName>
</protein>
<evidence type="ECO:0000256" key="1">
    <source>
        <dbReference type="SAM" id="SignalP"/>
    </source>
</evidence>
<proteinExistence type="predicted"/>
<feature type="signal peptide" evidence="1">
    <location>
        <begin position="1"/>
        <end position="19"/>
    </location>
</feature>
<organism evidence="3 4">
    <name type="scientific">Phyllotreta striolata</name>
    <name type="common">Striped flea beetle</name>
    <name type="synonym">Crioceris striolata</name>
    <dbReference type="NCBI Taxonomy" id="444603"/>
    <lineage>
        <taxon>Eukaryota</taxon>
        <taxon>Metazoa</taxon>
        <taxon>Ecdysozoa</taxon>
        <taxon>Arthropoda</taxon>
        <taxon>Hexapoda</taxon>
        <taxon>Insecta</taxon>
        <taxon>Pterygota</taxon>
        <taxon>Neoptera</taxon>
        <taxon>Endopterygota</taxon>
        <taxon>Coleoptera</taxon>
        <taxon>Polyphaga</taxon>
        <taxon>Cucujiformia</taxon>
        <taxon>Chrysomeloidea</taxon>
        <taxon>Chrysomelidae</taxon>
        <taxon>Galerucinae</taxon>
        <taxon>Alticini</taxon>
        <taxon>Phyllotreta</taxon>
    </lineage>
</organism>
<dbReference type="Proteomes" id="UP001153712">
    <property type="component" value="Chromosome 7"/>
</dbReference>
<reference evidence="3" key="1">
    <citation type="submission" date="2022-01" db="EMBL/GenBank/DDBJ databases">
        <authorList>
            <person name="King R."/>
        </authorList>
    </citation>
    <scope>NUCLEOTIDE SEQUENCE</scope>
</reference>
<dbReference type="PANTHER" id="PTHR21113:SF14">
    <property type="entry name" value="LP24064P"/>
    <property type="match status" value="1"/>
</dbReference>
<dbReference type="Pfam" id="PF03067">
    <property type="entry name" value="LPMO_10"/>
    <property type="match status" value="1"/>
</dbReference>
<dbReference type="PANTHER" id="PTHR21113">
    <property type="entry name" value="AGAP001705-PA"/>
    <property type="match status" value="1"/>
</dbReference>
<keyword evidence="4" id="KW-1185">Reference proteome</keyword>
<evidence type="ECO:0000313" key="3">
    <source>
        <dbReference type="EMBL" id="CAH1187066.1"/>
    </source>
</evidence>
<dbReference type="EMBL" id="OU900100">
    <property type="protein sequence ID" value="CAH1187066.1"/>
    <property type="molecule type" value="Genomic_DNA"/>
</dbReference>
<dbReference type="InterPro" id="IPR004302">
    <property type="entry name" value="Cellulose/chitin-bd_N"/>
</dbReference>
<sequence>MSKLFVLLSLAYLVQDISGHGMMLVPPGRSSMWRFRYPIEANYQDNQLFCGGAYVQNELNGGKCGVCGDSYTDAHPQENENTGRYGKGIVTHTYQPGEVIDVGVVLTANHLGTFTYSLCPIPDVNAPEPESCFENLLLEDGSASFTVTAEDKIVKNRVRLPNITCERCVLRWTYRCGNSVGECSDGQWRMGCGMQEHFRSCSDIAILPNKPADERPLPDFDVVARGI</sequence>
<feature type="chain" id="PRO_5040387572" description="Chitin-binding type-4 domain-containing protein" evidence="1">
    <location>
        <begin position="20"/>
        <end position="227"/>
    </location>
</feature>